<dbReference type="PROSITE" id="PS51468">
    <property type="entry name" value="VIT"/>
    <property type="match status" value="1"/>
</dbReference>
<dbReference type="PANTHER" id="PTHR45737:SF6">
    <property type="entry name" value="VON WILLEBRAND FACTOR A DOMAIN-CONTAINING PROTEIN 5A"/>
    <property type="match status" value="1"/>
</dbReference>
<organism evidence="2">
    <name type="scientific">Caldithrix abyssi</name>
    <dbReference type="NCBI Taxonomy" id="187145"/>
    <lineage>
        <taxon>Bacteria</taxon>
        <taxon>Pseudomonadati</taxon>
        <taxon>Calditrichota</taxon>
        <taxon>Calditrichia</taxon>
        <taxon>Calditrichales</taxon>
        <taxon>Calditrichaceae</taxon>
        <taxon>Caldithrix</taxon>
    </lineage>
</organism>
<protein>
    <submittedName>
        <fullName evidence="2">T9SS type A sorting domain-containing protein</fullName>
    </submittedName>
</protein>
<comment type="caution">
    <text evidence="2">The sequence shown here is derived from an EMBL/GenBank/DDBJ whole genome shotgun (WGS) entry which is preliminary data.</text>
</comment>
<dbReference type="NCBIfam" id="TIGR04183">
    <property type="entry name" value="Por_Secre_tail"/>
    <property type="match status" value="1"/>
</dbReference>
<dbReference type="SUPFAM" id="SSF53300">
    <property type="entry name" value="vWA-like"/>
    <property type="match status" value="1"/>
</dbReference>
<dbReference type="InterPro" id="IPR036465">
    <property type="entry name" value="vWFA_dom_sf"/>
</dbReference>
<dbReference type="Pfam" id="PF08487">
    <property type="entry name" value="VIT"/>
    <property type="match status" value="1"/>
</dbReference>
<feature type="domain" description="VIT" evidence="1">
    <location>
        <begin position="23"/>
        <end position="149"/>
    </location>
</feature>
<reference evidence="2" key="1">
    <citation type="journal article" date="2020" name="mSystems">
        <title>Genome- and Community-Level Interaction Insights into Carbon Utilization and Element Cycling Functions of Hydrothermarchaeota in Hydrothermal Sediment.</title>
        <authorList>
            <person name="Zhou Z."/>
            <person name="Liu Y."/>
            <person name="Xu W."/>
            <person name="Pan J."/>
            <person name="Luo Z.H."/>
            <person name="Li M."/>
        </authorList>
    </citation>
    <scope>NUCLEOTIDE SEQUENCE [LARGE SCALE GENOMIC DNA]</scope>
    <source>
        <strain evidence="2">HyVt-577</strain>
    </source>
</reference>
<dbReference type="Pfam" id="PF13768">
    <property type="entry name" value="VWA_3"/>
    <property type="match status" value="1"/>
</dbReference>
<evidence type="ECO:0000259" key="1">
    <source>
        <dbReference type="PROSITE" id="PS51468"/>
    </source>
</evidence>
<sequence length="677" mass="76420">MKKFYIIPVIWILSFCAQLLADGLMLPNEDNYPKELLRNRMTHVTVNINGLVAETYVYQEFVNESNDTTDAVYSFPLPPDARATDFVYWYEGKVYRAVLKVKEQAVNPGTGEGGIAAEVNSYIGRNGIKIFLKNIKAGQIQKVRLRYISLCDYYQGKLTYTYPLNTEKFVTYPLDHLQFTFSVTSNSDILEFDIPTHPDYRVINNDGRSLKIEMEQPKAYVNRDLVFTCQLTQDELGVDFYSVNNDSTDGHFALFVRPQNEAPADSVLPRRVLCLLSTASDMYGYKLEQSIIAIKDILNMLGDRDQFNILLFDHQTTAWKEAPVQASPENIQQAEDFLDAVSIGYGSDLGNALQTALDQITDASYSNAILVFSGGTTSIDPRQIESQNTYRSGIFPISIGTSGGLARLEMTAALNYGFVTYVQGTEYIRQKMVRVFEQISQPVLDDVRLEYGKADLSQLIPEKIPNVYAGSYLFTAGRYAESGESALSIAGYSARGPVVYDFRLEFSDSTNPYKFAESLWAKEMIDALEREIEIYGETDELKARLIDLSLTYNIRCRYTAFIADYENEATPIDRTLPQLKPQSSFLAGNYPNPFNPLTRIRVYISPEADHAVKLIKIYNILGQLVAVIDISHLTSGWHEVLFDALNFWGGRLSSGMYIVQLQIGNNIRNAIRINLVK</sequence>
<dbReference type="Proteomes" id="UP000885779">
    <property type="component" value="Unassembled WGS sequence"/>
</dbReference>
<dbReference type="EMBL" id="DRQG01000065">
    <property type="protein sequence ID" value="HGY55393.1"/>
    <property type="molecule type" value="Genomic_DNA"/>
</dbReference>
<gene>
    <name evidence="2" type="ORF">ENK44_06825</name>
</gene>
<dbReference type="InterPro" id="IPR026444">
    <property type="entry name" value="Secre_tail"/>
</dbReference>
<evidence type="ECO:0000313" key="2">
    <source>
        <dbReference type="EMBL" id="HGY55393.1"/>
    </source>
</evidence>
<accession>A0A7V4U0J3</accession>
<dbReference type="Gene3D" id="3.40.50.410">
    <property type="entry name" value="von Willebrand factor, type A domain"/>
    <property type="match status" value="1"/>
</dbReference>
<dbReference type="InterPro" id="IPR002035">
    <property type="entry name" value="VWF_A"/>
</dbReference>
<dbReference type="Gene3D" id="2.60.40.4070">
    <property type="match status" value="1"/>
</dbReference>
<dbReference type="PANTHER" id="PTHR45737">
    <property type="entry name" value="VON WILLEBRAND FACTOR A DOMAIN-CONTAINING PROTEIN 5A"/>
    <property type="match status" value="1"/>
</dbReference>
<proteinExistence type="predicted"/>
<name>A0A7V4U0J3_CALAY</name>
<dbReference type="AlphaFoldDB" id="A0A7V4U0J3"/>
<dbReference type="InterPro" id="IPR013694">
    <property type="entry name" value="VIT"/>
</dbReference>